<organism evidence="4 5">
    <name type="scientific">Tepidibacter thalassicus DSM 15285</name>
    <dbReference type="NCBI Taxonomy" id="1123350"/>
    <lineage>
        <taxon>Bacteria</taxon>
        <taxon>Bacillati</taxon>
        <taxon>Bacillota</taxon>
        <taxon>Clostridia</taxon>
        <taxon>Peptostreptococcales</taxon>
        <taxon>Peptostreptococcaceae</taxon>
        <taxon>Tepidibacter</taxon>
    </lineage>
</organism>
<dbReference type="PANTHER" id="PTHR24138:SF10">
    <property type="entry name" value="PHOSPHOLIPASE A2"/>
    <property type="match status" value="1"/>
</dbReference>
<dbReference type="RefSeq" id="WP_072724137.1">
    <property type="nucleotide sequence ID" value="NZ_FQXH01000008.1"/>
</dbReference>
<dbReference type="SUPFAM" id="SSF52151">
    <property type="entry name" value="FabD/lysophospholipase-like"/>
    <property type="match status" value="1"/>
</dbReference>
<sequence length="300" mass="34220">MTKYRIMTFDGGGVRGALSATLLKRLDEQLPDLIKKTDLFAGTSTGSFIALGLAFGLTPKELVELYSVRNCRFIFNSKYPELFRPRYNNKNLKRVLSKIFPKNLKLKDLKRKVVIPSFQLVGDNGEEWGPKFYSNFLDSDTKNAYVIDVALCSSAAPIYFPSYKNHIDGGIIANNPSLAAIAIARDKKGANQKLDNIYMLSIGTGFNSSKIMSDTTTWGVFEWTLQQDPPYPLLNIFFDGNMETDSYYSYQLLRNKYFRLNPKISKIVDLDDWSKIPYLTSLAEEYNIISVVDWVKKNWK</sequence>
<feature type="active site" description="Nucleophile" evidence="2">
    <location>
        <position position="44"/>
    </location>
</feature>
<feature type="domain" description="PNPLA" evidence="3">
    <location>
        <begin position="7"/>
        <end position="181"/>
    </location>
</feature>
<dbReference type="InterPro" id="IPR016035">
    <property type="entry name" value="Acyl_Trfase/lysoPLipase"/>
</dbReference>
<feature type="short sequence motif" description="GXSXG" evidence="2">
    <location>
        <begin position="42"/>
        <end position="46"/>
    </location>
</feature>
<dbReference type="InterPro" id="IPR002641">
    <property type="entry name" value="PNPLA_dom"/>
</dbReference>
<dbReference type="InterPro" id="IPR047156">
    <property type="entry name" value="Teg/CotR/CapV-like"/>
</dbReference>
<evidence type="ECO:0000313" key="5">
    <source>
        <dbReference type="Proteomes" id="UP000242520"/>
    </source>
</evidence>
<feature type="short sequence motif" description="GXGXXG" evidence="2">
    <location>
        <begin position="11"/>
        <end position="16"/>
    </location>
</feature>
<dbReference type="AlphaFoldDB" id="A0A1M5QGB1"/>
<evidence type="ECO:0000256" key="2">
    <source>
        <dbReference type="PROSITE-ProRule" id="PRU01161"/>
    </source>
</evidence>
<accession>A0A1M5QGB1</accession>
<evidence type="ECO:0000256" key="1">
    <source>
        <dbReference type="ARBA" id="ARBA00023098"/>
    </source>
</evidence>
<keyword evidence="2" id="KW-0378">Hydrolase</keyword>
<proteinExistence type="predicted"/>
<keyword evidence="1 2" id="KW-0443">Lipid metabolism</keyword>
<dbReference type="Proteomes" id="UP000242520">
    <property type="component" value="Unassembled WGS sequence"/>
</dbReference>
<dbReference type="EMBL" id="FQXH01000008">
    <property type="protein sequence ID" value="SHH13137.1"/>
    <property type="molecule type" value="Genomic_DNA"/>
</dbReference>
<protein>
    <submittedName>
        <fullName evidence="4">Patatin-like phospholipase</fullName>
    </submittedName>
</protein>
<evidence type="ECO:0000313" key="4">
    <source>
        <dbReference type="EMBL" id="SHH13137.1"/>
    </source>
</evidence>
<dbReference type="Pfam" id="PF01734">
    <property type="entry name" value="Patatin"/>
    <property type="match status" value="1"/>
</dbReference>
<dbReference type="OrthoDB" id="9807112at2"/>
<keyword evidence="2" id="KW-0442">Lipid degradation</keyword>
<dbReference type="STRING" id="1123350.SAMN02744040_00932"/>
<keyword evidence="5" id="KW-1185">Reference proteome</keyword>
<dbReference type="PANTHER" id="PTHR24138">
    <property type="entry name" value="INTRACELLLAR PHOSPHOLIPASE A FAMILY"/>
    <property type="match status" value="1"/>
</dbReference>
<name>A0A1M5QGB1_9FIRM</name>
<evidence type="ECO:0000259" key="3">
    <source>
        <dbReference type="PROSITE" id="PS51635"/>
    </source>
</evidence>
<dbReference type="Gene3D" id="3.40.1090.10">
    <property type="entry name" value="Cytosolic phospholipase A2 catalytic domain"/>
    <property type="match status" value="1"/>
</dbReference>
<dbReference type="GO" id="GO:0016787">
    <property type="term" value="F:hydrolase activity"/>
    <property type="evidence" value="ECO:0007669"/>
    <property type="project" value="UniProtKB-UniRule"/>
</dbReference>
<feature type="active site" description="Proton acceptor" evidence="2">
    <location>
        <position position="168"/>
    </location>
</feature>
<gene>
    <name evidence="4" type="ORF">SAMN02744040_00932</name>
</gene>
<dbReference type="GO" id="GO:0016042">
    <property type="term" value="P:lipid catabolic process"/>
    <property type="evidence" value="ECO:0007669"/>
    <property type="project" value="UniProtKB-UniRule"/>
</dbReference>
<dbReference type="PROSITE" id="PS51635">
    <property type="entry name" value="PNPLA"/>
    <property type="match status" value="1"/>
</dbReference>
<feature type="short sequence motif" description="DGA/G" evidence="2">
    <location>
        <begin position="168"/>
        <end position="170"/>
    </location>
</feature>
<reference evidence="5" key="1">
    <citation type="submission" date="2016-11" db="EMBL/GenBank/DDBJ databases">
        <authorList>
            <person name="Varghese N."/>
            <person name="Submissions S."/>
        </authorList>
    </citation>
    <scope>NUCLEOTIDE SEQUENCE [LARGE SCALE GENOMIC DNA]</scope>
    <source>
        <strain evidence="5">DSM 15285</strain>
    </source>
</reference>